<dbReference type="SMART" id="SM01226">
    <property type="entry name" value="GAGA_bind"/>
    <property type="match status" value="1"/>
</dbReference>
<dbReference type="InterPro" id="IPR010409">
    <property type="entry name" value="GAGA-bd_tscrpt_act"/>
</dbReference>
<feature type="region of interest" description="Disordered" evidence="8">
    <location>
        <begin position="93"/>
        <end position="129"/>
    </location>
</feature>
<dbReference type="Pfam" id="PF06217">
    <property type="entry name" value="GAGA_bind"/>
    <property type="match status" value="1"/>
</dbReference>
<evidence type="ECO:0000256" key="7">
    <source>
        <dbReference type="RuleBase" id="RU367160"/>
    </source>
</evidence>
<dbReference type="GO" id="GO:0009723">
    <property type="term" value="P:response to ethylene"/>
    <property type="evidence" value="ECO:0007669"/>
    <property type="project" value="TreeGrafter"/>
</dbReference>
<evidence type="ECO:0000256" key="8">
    <source>
        <dbReference type="SAM" id="MobiDB-lite"/>
    </source>
</evidence>
<dbReference type="AlphaFoldDB" id="A0A7I8KNX8"/>
<evidence type="ECO:0000256" key="3">
    <source>
        <dbReference type="ARBA" id="ARBA00023015"/>
    </source>
</evidence>
<dbReference type="OrthoDB" id="1903765at2759"/>
<keyword evidence="6 7" id="KW-0539">Nucleus</keyword>
<evidence type="ECO:0000256" key="4">
    <source>
        <dbReference type="ARBA" id="ARBA00023125"/>
    </source>
</evidence>
<reference evidence="9" key="1">
    <citation type="submission" date="2020-02" db="EMBL/GenBank/DDBJ databases">
        <authorList>
            <person name="Scholz U."/>
            <person name="Mascher M."/>
            <person name="Fiebig A."/>
        </authorList>
    </citation>
    <scope>NUCLEOTIDE SEQUENCE</scope>
</reference>
<gene>
    <name evidence="9" type="ORF">SI8410_07009862</name>
</gene>
<feature type="compositionally biased region" description="Polar residues" evidence="8">
    <location>
        <begin position="31"/>
        <end position="44"/>
    </location>
</feature>
<evidence type="ECO:0000256" key="5">
    <source>
        <dbReference type="ARBA" id="ARBA00023163"/>
    </source>
</evidence>
<accession>A0A7I8KNX8</accession>
<dbReference type="GO" id="GO:0005634">
    <property type="term" value="C:nucleus"/>
    <property type="evidence" value="ECO:0007669"/>
    <property type="project" value="UniProtKB-SubCell"/>
</dbReference>
<evidence type="ECO:0000256" key="6">
    <source>
        <dbReference type="ARBA" id="ARBA00023242"/>
    </source>
</evidence>
<evidence type="ECO:0000256" key="2">
    <source>
        <dbReference type="ARBA" id="ARBA00007911"/>
    </source>
</evidence>
<comment type="function">
    <text evidence="7">Transcriptional regulator that specifically binds to GA-rich elements (GAGA-repeats) present in regulatory sequences of genes involved in developmental processes.</text>
</comment>
<dbReference type="EMBL" id="LR746270">
    <property type="protein sequence ID" value="CAA7399192.1"/>
    <property type="molecule type" value="Genomic_DNA"/>
</dbReference>
<protein>
    <recommendedName>
        <fullName evidence="7">GAGA-binding transcriptional activator</fullName>
    </recommendedName>
</protein>
<proteinExistence type="inferred from homology"/>
<keyword evidence="5 7" id="KW-0804">Transcription</keyword>
<evidence type="ECO:0000313" key="9">
    <source>
        <dbReference type="EMBL" id="CAA7399192.1"/>
    </source>
</evidence>
<comment type="subcellular location">
    <subcellularLocation>
        <location evidence="1 7">Nucleus</location>
    </subcellularLocation>
</comment>
<keyword evidence="4 7" id="KW-0238">DNA-binding</keyword>
<dbReference type="PANTHER" id="PTHR31421:SF2">
    <property type="entry name" value="PROTEIN BASIC PENTACYSTEINE6"/>
    <property type="match status" value="1"/>
</dbReference>
<feature type="region of interest" description="Disordered" evidence="8">
    <location>
        <begin position="1"/>
        <end position="52"/>
    </location>
</feature>
<name>A0A7I8KNX8_SPIIN</name>
<dbReference type="PANTHER" id="PTHR31421">
    <property type="entry name" value="PROTEIN BASIC PENTACYSTEINE3"/>
    <property type="match status" value="1"/>
</dbReference>
<dbReference type="GO" id="GO:0003700">
    <property type="term" value="F:DNA-binding transcription factor activity"/>
    <property type="evidence" value="ECO:0007669"/>
    <property type="project" value="UniProtKB-UniRule"/>
</dbReference>
<keyword evidence="3 7" id="KW-0805">Transcription regulation</keyword>
<comment type="similarity">
    <text evidence="2 7">Belongs to the BBR/BPC family.</text>
</comment>
<sequence length="257" mass="27279">MTTTASKQDDPTLPSWGPYIAAEEHAHDSGVGTSSGPACQSEPATPSGVELIYHLNPPPLPLPPTAYSHSGDMQVIAAVPVYFCSANGQSTKKGRKAGKALPTAAASAPTQLLRLPKRSRKSGQEPTSQAAAAAAVAVAGGELRFEWKDRDAGLRQVDFDESTMPPPVCSCTGMPQRCYKWGRGGWQSSCCTPTMSMYPLPFLPVKRHGRVGGRKMSGGAFTKLLSRAAADGHDLSTPLDLKDHWAKHGTNGWITIK</sequence>
<dbReference type="Proteomes" id="UP000663760">
    <property type="component" value="Chromosome 7"/>
</dbReference>
<evidence type="ECO:0000313" key="10">
    <source>
        <dbReference type="Proteomes" id="UP000663760"/>
    </source>
</evidence>
<dbReference type="GO" id="GO:0043565">
    <property type="term" value="F:sequence-specific DNA binding"/>
    <property type="evidence" value="ECO:0007669"/>
    <property type="project" value="TreeGrafter"/>
</dbReference>
<keyword evidence="10" id="KW-1185">Reference proteome</keyword>
<evidence type="ECO:0000256" key="1">
    <source>
        <dbReference type="ARBA" id="ARBA00004123"/>
    </source>
</evidence>
<organism evidence="9 10">
    <name type="scientific">Spirodela intermedia</name>
    <name type="common">Intermediate duckweed</name>
    <dbReference type="NCBI Taxonomy" id="51605"/>
    <lineage>
        <taxon>Eukaryota</taxon>
        <taxon>Viridiplantae</taxon>
        <taxon>Streptophyta</taxon>
        <taxon>Embryophyta</taxon>
        <taxon>Tracheophyta</taxon>
        <taxon>Spermatophyta</taxon>
        <taxon>Magnoliopsida</taxon>
        <taxon>Liliopsida</taxon>
        <taxon>Araceae</taxon>
        <taxon>Lemnoideae</taxon>
        <taxon>Spirodela</taxon>
    </lineage>
</organism>